<evidence type="ECO:0000256" key="3">
    <source>
        <dbReference type="ARBA" id="ARBA00022692"/>
    </source>
</evidence>
<evidence type="ECO:0000256" key="4">
    <source>
        <dbReference type="ARBA" id="ARBA00022989"/>
    </source>
</evidence>
<keyword evidence="5 6" id="KW-0472">Membrane</keyword>
<dbReference type="AlphaFoldDB" id="A0ABD3XDE4"/>
<feature type="transmembrane region" description="Helical" evidence="6">
    <location>
        <begin position="502"/>
        <end position="522"/>
    </location>
</feature>
<dbReference type="InterPro" id="IPR001898">
    <property type="entry name" value="SLC13A/DASS"/>
</dbReference>
<evidence type="ECO:0000313" key="9">
    <source>
        <dbReference type="Proteomes" id="UP001634394"/>
    </source>
</evidence>
<dbReference type="Pfam" id="PF00939">
    <property type="entry name" value="Na_sulph_symp"/>
    <property type="match status" value="1"/>
</dbReference>
<feature type="transmembrane region" description="Helical" evidence="6">
    <location>
        <begin position="327"/>
        <end position="350"/>
    </location>
</feature>
<feature type="transmembrane region" description="Helical" evidence="6">
    <location>
        <begin position="120"/>
        <end position="139"/>
    </location>
</feature>
<dbReference type="PANTHER" id="PTHR10283:SF82">
    <property type="entry name" value="SOLUTE CARRIER FAMILY 13 MEMBER 2"/>
    <property type="match status" value="1"/>
</dbReference>
<dbReference type="EMBL" id="JBJQND010000002">
    <property type="protein sequence ID" value="KAL3884327.1"/>
    <property type="molecule type" value="Genomic_DNA"/>
</dbReference>
<feature type="transmembrane region" description="Helical" evidence="6">
    <location>
        <begin position="542"/>
        <end position="561"/>
    </location>
</feature>
<keyword evidence="3 6" id="KW-0812">Transmembrane</keyword>
<feature type="transmembrane region" description="Helical" evidence="6">
    <location>
        <begin position="378"/>
        <end position="399"/>
    </location>
</feature>
<feature type="transmembrane region" description="Helical" evidence="6">
    <location>
        <begin position="226"/>
        <end position="246"/>
    </location>
</feature>
<feature type="transmembrane region" description="Helical" evidence="6">
    <location>
        <begin position="460"/>
        <end position="481"/>
    </location>
</feature>
<name>A0ABD3XDE4_SINWO</name>
<comment type="similarity">
    <text evidence="2">Belongs to the SLC13A/DASS transporter (TC 2.A.47) family. NADC subfamily.</text>
</comment>
<dbReference type="CDD" id="cd01115">
    <property type="entry name" value="SLC13_permease"/>
    <property type="match status" value="1"/>
</dbReference>
<dbReference type="GO" id="GO:0015556">
    <property type="term" value="F:C4-dicarboxylate transmembrane transporter activity"/>
    <property type="evidence" value="ECO:0007669"/>
    <property type="project" value="UniProtKB-ARBA"/>
</dbReference>
<evidence type="ECO:0000256" key="2">
    <source>
        <dbReference type="ARBA" id="ARBA00006772"/>
    </source>
</evidence>
<keyword evidence="9" id="KW-1185">Reference proteome</keyword>
<gene>
    <name evidence="7" type="ORF">ACJMK2_024447</name>
    <name evidence="8" type="ORF">ACJMK2_024474</name>
</gene>
<evidence type="ECO:0000256" key="1">
    <source>
        <dbReference type="ARBA" id="ARBA00004141"/>
    </source>
</evidence>
<evidence type="ECO:0000313" key="7">
    <source>
        <dbReference type="EMBL" id="KAL3884299.1"/>
    </source>
</evidence>
<sequence length="581" mass="63198">MGGWTLLTILKHVGQLKSLIILPIAFLAPLPVIIAETDLPEQAARCAYVIIAMAILWLTEAIPIAATALLPVFLLPMLNVLTASATCSSYITDSSMLFLGGLMLAAAVEEWNLHKRIALLILKLIGSQPNLLMLGLMVTTWFLSMWISNTATASMMIPIIFAVVHELEGVHNDPEQPEIQEGVVNQSFEMNSVEEGTANGIYVNAQNQDENRRQEPTRKKVGISKIAKGFALCVAYASSIGGIATLTGTPPNLVLKDSVDKLYKANNADPPISFANWMGFAVPLSLLVLLLAWILLQVLFLSCTCCRKVDASRKKAIRVAIEGQYNALGRISFAEVIVAILFVLLVVLWLSREPPESDGWGAVFVDKKNKIYVSDSTAAILIISLMFFLPAKVPNIFCWSNGLKPKFTPILTWKTANEKVPWGIIILLGGGFAIADASRESKLSDWVGAQLNVFKDYDPWIMNLIFCCIIAMATEVTSNTATANLLMPIMLELAKTTSTHPVYLMTSAAIACSFAFMLPAATPPNAIVFSAGYLSIKDMASAGLPMNILAILSLTLAVNTWGKTMYGFDVMPTFLRNTTST</sequence>
<dbReference type="PANTHER" id="PTHR10283">
    <property type="entry name" value="SOLUTE CARRIER FAMILY 13 MEMBER"/>
    <property type="match status" value="1"/>
</dbReference>
<feature type="transmembrane region" description="Helical" evidence="6">
    <location>
        <begin position="280"/>
        <end position="306"/>
    </location>
</feature>
<dbReference type="EMBL" id="JBJQND010000002">
    <property type="protein sequence ID" value="KAL3884299.1"/>
    <property type="molecule type" value="Genomic_DNA"/>
</dbReference>
<dbReference type="Proteomes" id="UP001634394">
    <property type="component" value="Unassembled WGS sequence"/>
</dbReference>
<feature type="transmembrane region" description="Helical" evidence="6">
    <location>
        <begin position="16"/>
        <end position="35"/>
    </location>
</feature>
<dbReference type="GO" id="GO:0016020">
    <property type="term" value="C:membrane"/>
    <property type="evidence" value="ECO:0007669"/>
    <property type="project" value="UniProtKB-SubCell"/>
</dbReference>
<evidence type="ECO:0000313" key="8">
    <source>
        <dbReference type="EMBL" id="KAL3884327.1"/>
    </source>
</evidence>
<evidence type="ECO:0000256" key="6">
    <source>
        <dbReference type="SAM" id="Phobius"/>
    </source>
</evidence>
<reference evidence="7 9" key="1">
    <citation type="submission" date="2024-11" db="EMBL/GenBank/DDBJ databases">
        <title>Chromosome-level genome assembly of the freshwater bivalve Anodonta woodiana.</title>
        <authorList>
            <person name="Chen X."/>
        </authorList>
    </citation>
    <scope>NUCLEOTIDE SEQUENCE [LARGE SCALE GENOMIC DNA]</scope>
    <source>
        <strain evidence="7">MN2024</strain>
        <tissue evidence="7">Gills</tissue>
    </source>
</reference>
<comment type="caution">
    <text evidence="7">The sequence shown here is derived from an EMBL/GenBank/DDBJ whole genome shotgun (WGS) entry which is preliminary data.</text>
</comment>
<comment type="subcellular location">
    <subcellularLocation>
        <location evidence="1">Membrane</location>
        <topology evidence="1">Multi-pass membrane protein</topology>
    </subcellularLocation>
</comment>
<organism evidence="7 9">
    <name type="scientific">Sinanodonta woodiana</name>
    <name type="common">Chinese pond mussel</name>
    <name type="synonym">Anodonta woodiana</name>
    <dbReference type="NCBI Taxonomy" id="1069815"/>
    <lineage>
        <taxon>Eukaryota</taxon>
        <taxon>Metazoa</taxon>
        <taxon>Spiralia</taxon>
        <taxon>Lophotrochozoa</taxon>
        <taxon>Mollusca</taxon>
        <taxon>Bivalvia</taxon>
        <taxon>Autobranchia</taxon>
        <taxon>Heteroconchia</taxon>
        <taxon>Palaeoheterodonta</taxon>
        <taxon>Unionida</taxon>
        <taxon>Unionoidea</taxon>
        <taxon>Unionidae</taxon>
        <taxon>Unioninae</taxon>
        <taxon>Sinanodonta</taxon>
    </lineage>
</organism>
<dbReference type="GO" id="GO:0005310">
    <property type="term" value="F:dicarboxylic acid transmembrane transporter activity"/>
    <property type="evidence" value="ECO:0007669"/>
    <property type="project" value="UniProtKB-ARBA"/>
</dbReference>
<accession>A0ABD3XDE4</accession>
<keyword evidence="4 6" id="KW-1133">Transmembrane helix</keyword>
<proteinExistence type="inferred from homology"/>
<feature type="transmembrane region" description="Helical" evidence="6">
    <location>
        <begin position="420"/>
        <end position="438"/>
    </location>
</feature>
<evidence type="ECO:0000256" key="5">
    <source>
        <dbReference type="ARBA" id="ARBA00023136"/>
    </source>
</evidence>
<feature type="transmembrane region" description="Helical" evidence="6">
    <location>
        <begin position="47"/>
        <end position="70"/>
    </location>
</feature>
<protein>
    <submittedName>
        <fullName evidence="7">Uncharacterized protein</fullName>
    </submittedName>
</protein>